<evidence type="ECO:0000256" key="4">
    <source>
        <dbReference type="ARBA" id="ARBA00022801"/>
    </source>
</evidence>
<evidence type="ECO:0000259" key="9">
    <source>
        <dbReference type="Pfam" id="PF16188"/>
    </source>
</evidence>
<proteinExistence type="inferred from homology"/>
<dbReference type="KEGG" id="pin:Ping_2545"/>
<dbReference type="InterPro" id="IPR000587">
    <property type="entry name" value="Creatinase_N"/>
</dbReference>
<dbReference type="EMBL" id="CP000510">
    <property type="protein sequence ID" value="ABM04266.1"/>
    <property type="molecule type" value="Genomic_DNA"/>
</dbReference>
<dbReference type="InterPro" id="IPR032416">
    <property type="entry name" value="Peptidase_M24_C"/>
</dbReference>
<accession>A1SXQ1</accession>
<sequence length="599" mass="65967">MPQTIAQKLTTIRAHMEEANLDAFIIPRADEYLGEHIPEHNQRLLWCSSFSGSAGTVIILKDRAAIFVDGRYTIQVKQQVNTELFEFYDLHETPHIAWLSQQLPVQANVGYDPKVHNLNWHNASVNTLSKQHINLLAVQENLVDLSWSGRPLPTTNIGLLLDEQYTGQPSLEKRQQIGADIAKKGADAVIINALDSIAWLLNIRGKDIHCFCVILGSAILYKDGSLTFLTNPAKIPAGFHDHVGAGVDIIDESQSTATYQALGEQKLQVLADPETCNAFFQLTAQQAGATLIAGDDPVALPKACKNITELAGMRAAHIRDGASEVRFLAWLAAEVAAECLHDEITLSNKLASFRASNEHFVELSFDTISAAGANAAMCHYNPANGVPAVLAMDSIYLFDSGGQYLDGTTDITRTVAIGTPSAEHKKMFTLVLKGHISLAQMKFPMGTNGGQLDSLARQFLWQEGYDYEHGTGHGVGSFLNVHEGPQRIGKKNSAVPLMPGMIVSNEPGYYKQDEYGIRCENLVSVVNKDNGHDGKTFYEFETLTLVPFDLHLIDQKLLNPNEVNWLNNYHQQVFNTLSPLLADSDLQWLSQATRVIKLN</sequence>
<dbReference type="HOGENOM" id="CLU_011781_2_1_6"/>
<gene>
    <name evidence="10" type="ordered locus">Ping_2545</name>
</gene>
<dbReference type="Proteomes" id="UP000000639">
    <property type="component" value="Chromosome"/>
</dbReference>
<reference evidence="10 11" key="1">
    <citation type="submission" date="2007-01" db="EMBL/GenBank/DDBJ databases">
        <title>Complete sequence of Psychromonas ingrahamii 37.</title>
        <authorList>
            <consortium name="US DOE Joint Genome Institute"/>
            <person name="Copeland A."/>
            <person name="Lucas S."/>
            <person name="Lapidus A."/>
            <person name="Barry K."/>
            <person name="Detter J.C."/>
            <person name="Glavina del Rio T."/>
            <person name="Hammon N."/>
            <person name="Israni S."/>
            <person name="Dalin E."/>
            <person name="Tice H."/>
            <person name="Pitluck S."/>
            <person name="Thompson L.S."/>
            <person name="Brettin T."/>
            <person name="Bruce D."/>
            <person name="Han C."/>
            <person name="Tapia R."/>
            <person name="Schmutz J."/>
            <person name="Larimer F."/>
            <person name="Land M."/>
            <person name="Hauser L."/>
            <person name="Kyrpides N."/>
            <person name="Ivanova N."/>
            <person name="Staley J."/>
            <person name="Richardson P."/>
        </authorList>
    </citation>
    <scope>NUCLEOTIDE SEQUENCE [LARGE SCALE GENOMIC DNA]</scope>
    <source>
        <strain evidence="10 11">37</strain>
    </source>
</reference>
<dbReference type="GO" id="GO:0046872">
    <property type="term" value="F:metal ion binding"/>
    <property type="evidence" value="ECO:0007669"/>
    <property type="project" value="UniProtKB-KW"/>
</dbReference>
<comment type="similarity">
    <text evidence="1 6">Belongs to the peptidase M24B family.</text>
</comment>
<organism evidence="10 11">
    <name type="scientific">Psychromonas ingrahamii (strain DSM 17664 / CCUG 51855 / 37)</name>
    <dbReference type="NCBI Taxonomy" id="357804"/>
    <lineage>
        <taxon>Bacteria</taxon>
        <taxon>Pseudomonadati</taxon>
        <taxon>Pseudomonadota</taxon>
        <taxon>Gammaproteobacteria</taxon>
        <taxon>Alteromonadales</taxon>
        <taxon>Psychromonadaceae</taxon>
        <taxon>Psychromonas</taxon>
    </lineage>
</organism>
<dbReference type="MEROPS" id="M24.009"/>
<dbReference type="eggNOG" id="COG0006">
    <property type="taxonomic scope" value="Bacteria"/>
</dbReference>
<dbReference type="SUPFAM" id="SSF53092">
    <property type="entry name" value="Creatinase/prolidase N-terminal domain"/>
    <property type="match status" value="1"/>
</dbReference>
<feature type="domain" description="Creatinase N-terminal" evidence="8">
    <location>
        <begin position="9"/>
        <end position="130"/>
    </location>
</feature>
<keyword evidence="3 6" id="KW-0479">Metal-binding</keyword>
<dbReference type="InterPro" id="IPR029149">
    <property type="entry name" value="Creatin/AminoP/Spt16_N"/>
</dbReference>
<keyword evidence="2" id="KW-0645">Protease</keyword>
<dbReference type="InterPro" id="IPR000994">
    <property type="entry name" value="Pept_M24"/>
</dbReference>
<keyword evidence="11" id="KW-1185">Reference proteome</keyword>
<dbReference type="RefSeq" id="WP_011770826.1">
    <property type="nucleotide sequence ID" value="NC_008709.1"/>
</dbReference>
<feature type="domain" description="Peptidase M24 C-terminal" evidence="9">
    <location>
        <begin position="537"/>
        <end position="595"/>
    </location>
</feature>
<dbReference type="SUPFAM" id="SSF55920">
    <property type="entry name" value="Creatinase/aminopeptidase"/>
    <property type="match status" value="1"/>
</dbReference>
<dbReference type="GO" id="GO:0006508">
    <property type="term" value="P:proteolysis"/>
    <property type="evidence" value="ECO:0007669"/>
    <property type="project" value="UniProtKB-KW"/>
</dbReference>
<dbReference type="CDD" id="cd01085">
    <property type="entry name" value="APP"/>
    <property type="match status" value="1"/>
</dbReference>
<dbReference type="PROSITE" id="PS00491">
    <property type="entry name" value="PROLINE_PEPTIDASE"/>
    <property type="match status" value="1"/>
</dbReference>
<evidence type="ECO:0000256" key="3">
    <source>
        <dbReference type="ARBA" id="ARBA00022723"/>
    </source>
</evidence>
<dbReference type="Gene3D" id="3.40.350.10">
    <property type="entry name" value="Creatinase/prolidase N-terminal domain"/>
    <property type="match status" value="2"/>
</dbReference>
<dbReference type="Gene3D" id="3.90.230.10">
    <property type="entry name" value="Creatinase/methionine aminopeptidase superfamily"/>
    <property type="match status" value="1"/>
</dbReference>
<evidence type="ECO:0000256" key="6">
    <source>
        <dbReference type="RuleBase" id="RU000590"/>
    </source>
</evidence>
<evidence type="ECO:0000313" key="10">
    <source>
        <dbReference type="EMBL" id="ABM04266.1"/>
    </source>
</evidence>
<dbReference type="InterPro" id="IPR033740">
    <property type="entry name" value="Pept_M24B"/>
</dbReference>
<protein>
    <submittedName>
        <fullName evidence="10">Peptidase M24</fullName>
    </submittedName>
</protein>
<evidence type="ECO:0000259" key="7">
    <source>
        <dbReference type="Pfam" id="PF00557"/>
    </source>
</evidence>
<evidence type="ECO:0000256" key="5">
    <source>
        <dbReference type="ARBA" id="ARBA00023049"/>
    </source>
</evidence>
<evidence type="ECO:0000259" key="8">
    <source>
        <dbReference type="Pfam" id="PF01321"/>
    </source>
</evidence>
<dbReference type="Pfam" id="PF00557">
    <property type="entry name" value="Peptidase_M24"/>
    <property type="match status" value="1"/>
</dbReference>
<feature type="domain" description="Peptidase M24" evidence="7">
    <location>
        <begin position="312"/>
        <end position="525"/>
    </location>
</feature>
<evidence type="ECO:0000313" key="11">
    <source>
        <dbReference type="Proteomes" id="UP000000639"/>
    </source>
</evidence>
<keyword evidence="5" id="KW-0482">Metalloprotease</keyword>
<dbReference type="GO" id="GO:0005737">
    <property type="term" value="C:cytoplasm"/>
    <property type="evidence" value="ECO:0007669"/>
    <property type="project" value="UniProtKB-ARBA"/>
</dbReference>
<dbReference type="Pfam" id="PF16189">
    <property type="entry name" value="Creatinase_N_2"/>
    <property type="match status" value="1"/>
</dbReference>
<dbReference type="PANTHER" id="PTHR43763:SF6">
    <property type="entry name" value="XAA-PRO AMINOPEPTIDASE 1"/>
    <property type="match status" value="1"/>
</dbReference>
<dbReference type="InterPro" id="IPR050422">
    <property type="entry name" value="X-Pro_aminopeptidase_P"/>
</dbReference>
<dbReference type="STRING" id="357804.Ping_2545"/>
<dbReference type="InterPro" id="IPR036005">
    <property type="entry name" value="Creatinase/aminopeptidase-like"/>
</dbReference>
<keyword evidence="4" id="KW-0378">Hydrolase</keyword>
<dbReference type="AlphaFoldDB" id="A1SXQ1"/>
<dbReference type="FunFam" id="3.90.230.10:FF:000009">
    <property type="entry name" value="xaa-Pro aminopeptidase 2"/>
    <property type="match status" value="1"/>
</dbReference>
<dbReference type="OrthoDB" id="9806388at2"/>
<dbReference type="PANTHER" id="PTHR43763">
    <property type="entry name" value="XAA-PRO AMINOPEPTIDASE 1"/>
    <property type="match status" value="1"/>
</dbReference>
<dbReference type="Pfam" id="PF01321">
    <property type="entry name" value="Creatinase_N"/>
    <property type="match status" value="1"/>
</dbReference>
<name>A1SXQ1_PSYIN</name>
<dbReference type="Pfam" id="PF16188">
    <property type="entry name" value="Peptidase_M24_C"/>
    <property type="match status" value="1"/>
</dbReference>
<evidence type="ECO:0000256" key="1">
    <source>
        <dbReference type="ARBA" id="ARBA00008766"/>
    </source>
</evidence>
<dbReference type="InterPro" id="IPR001131">
    <property type="entry name" value="Peptidase_M24B_aminopep-P_CS"/>
</dbReference>
<dbReference type="GO" id="GO:0070006">
    <property type="term" value="F:metalloaminopeptidase activity"/>
    <property type="evidence" value="ECO:0007669"/>
    <property type="project" value="InterPro"/>
</dbReference>
<evidence type="ECO:0000256" key="2">
    <source>
        <dbReference type="ARBA" id="ARBA00022670"/>
    </source>
</evidence>